<sequence>MKTNIEKYKPAVPGKVLVLMAGTAWVCVGLMLLSSAGMWLYAASPETSPYAFAAVGIALALLVHHFGFLRIVDGNLRRILPAGGKKCLFSFVPWKSYLIIVFMVILGLLLRYSAIPRPYLAVCYIAIGLALVLSSIRYMRVFFREIRNARSV</sequence>
<keyword evidence="1" id="KW-0812">Transmembrane</keyword>
<keyword evidence="1" id="KW-1133">Transmembrane helix</keyword>
<keyword evidence="3" id="KW-1185">Reference proteome</keyword>
<name>A0A7W0CCB6_9BACT</name>
<dbReference type="AlphaFoldDB" id="A0A7W0CCB6"/>
<accession>A0A7W0CCB6</accession>
<feature type="transmembrane region" description="Helical" evidence="1">
    <location>
        <begin position="16"/>
        <end position="42"/>
    </location>
</feature>
<feature type="transmembrane region" description="Helical" evidence="1">
    <location>
        <begin position="92"/>
        <end position="113"/>
    </location>
</feature>
<evidence type="ECO:0000313" key="3">
    <source>
        <dbReference type="Proteomes" id="UP000525298"/>
    </source>
</evidence>
<proteinExistence type="predicted"/>
<feature type="transmembrane region" description="Helical" evidence="1">
    <location>
        <begin position="119"/>
        <end position="139"/>
    </location>
</feature>
<comment type="caution">
    <text evidence="2">The sequence shown here is derived from an EMBL/GenBank/DDBJ whole genome shotgun (WGS) entry which is preliminary data.</text>
</comment>
<feature type="transmembrane region" description="Helical" evidence="1">
    <location>
        <begin position="48"/>
        <end position="72"/>
    </location>
</feature>
<protein>
    <submittedName>
        <fullName evidence="2">Putative membrane protein</fullName>
    </submittedName>
</protein>
<organism evidence="2 3">
    <name type="scientific">Desulfosalsimonas propionicica</name>
    <dbReference type="NCBI Taxonomy" id="332175"/>
    <lineage>
        <taxon>Bacteria</taxon>
        <taxon>Pseudomonadati</taxon>
        <taxon>Thermodesulfobacteriota</taxon>
        <taxon>Desulfobacteria</taxon>
        <taxon>Desulfobacterales</taxon>
        <taxon>Desulfosalsimonadaceae</taxon>
        <taxon>Desulfosalsimonas</taxon>
    </lineage>
</organism>
<keyword evidence="1" id="KW-0472">Membrane</keyword>
<gene>
    <name evidence="2" type="ORF">HNR65_003481</name>
</gene>
<evidence type="ECO:0000256" key="1">
    <source>
        <dbReference type="SAM" id="Phobius"/>
    </source>
</evidence>
<dbReference type="EMBL" id="JACDUS010000017">
    <property type="protein sequence ID" value="MBA2883120.1"/>
    <property type="molecule type" value="Genomic_DNA"/>
</dbReference>
<dbReference type="Proteomes" id="UP000525298">
    <property type="component" value="Unassembled WGS sequence"/>
</dbReference>
<dbReference type="RefSeq" id="WP_181552735.1">
    <property type="nucleotide sequence ID" value="NZ_JACDUS010000017.1"/>
</dbReference>
<reference evidence="2 3" key="1">
    <citation type="submission" date="2020-07" db="EMBL/GenBank/DDBJ databases">
        <title>Genomic Encyclopedia of Type Strains, Phase IV (KMG-IV): sequencing the most valuable type-strain genomes for metagenomic binning, comparative biology and taxonomic classification.</title>
        <authorList>
            <person name="Goeker M."/>
        </authorList>
    </citation>
    <scope>NUCLEOTIDE SEQUENCE [LARGE SCALE GENOMIC DNA]</scope>
    <source>
        <strain evidence="2 3">DSM 17721</strain>
    </source>
</reference>
<evidence type="ECO:0000313" key="2">
    <source>
        <dbReference type="EMBL" id="MBA2883120.1"/>
    </source>
</evidence>